<name>D8SFI2_SELML</name>
<dbReference type="Proteomes" id="UP000001514">
    <property type="component" value="Unassembled WGS sequence"/>
</dbReference>
<accession>D8SFI2</accession>
<evidence type="ECO:0000313" key="4">
    <source>
        <dbReference type="EMBL" id="EFJ16844.1"/>
    </source>
</evidence>
<dbReference type="HOGENOM" id="CLU_957790_0_0_1"/>
<dbReference type="InterPro" id="IPR036779">
    <property type="entry name" value="LysM_dom_sf"/>
</dbReference>
<dbReference type="EMBL" id="GL377617">
    <property type="protein sequence ID" value="EFJ16844.1"/>
    <property type="molecule type" value="Genomic_DNA"/>
</dbReference>
<dbReference type="OrthoDB" id="2107166at2759"/>
<organism evidence="5">
    <name type="scientific">Selaginella moellendorffii</name>
    <name type="common">Spikemoss</name>
    <dbReference type="NCBI Taxonomy" id="88036"/>
    <lineage>
        <taxon>Eukaryota</taxon>
        <taxon>Viridiplantae</taxon>
        <taxon>Streptophyta</taxon>
        <taxon>Embryophyta</taxon>
        <taxon>Tracheophyta</taxon>
        <taxon>Lycopodiopsida</taxon>
        <taxon>Selaginellales</taxon>
        <taxon>Selaginellaceae</taxon>
        <taxon>Selaginella</taxon>
    </lineage>
</organism>
<dbReference type="Gene3D" id="3.10.350.10">
    <property type="entry name" value="LysM domain"/>
    <property type="match status" value="1"/>
</dbReference>
<dbReference type="PANTHER" id="PTHR33734">
    <property type="entry name" value="LYSM DOMAIN-CONTAINING GPI-ANCHORED PROTEIN 2"/>
    <property type="match status" value="1"/>
</dbReference>
<feature type="domain" description="LysM" evidence="3">
    <location>
        <begin position="68"/>
        <end position="112"/>
    </location>
</feature>
<feature type="compositionally biased region" description="Basic and acidic residues" evidence="1">
    <location>
        <begin position="232"/>
        <end position="252"/>
    </location>
</feature>
<dbReference type="SMART" id="SM00257">
    <property type="entry name" value="LysM"/>
    <property type="match status" value="1"/>
</dbReference>
<sequence>MQARVAHLGAGLAGASTAVDRGISRLPSLAISVPIGRRRENAGKISAVADKAGEATDRSVTHPVSFSICHNVQEGETLTSIARQYSTSVQTIALANKIDDIDLLQTGRVLLVPVQPRVFQKVAALVIQDTPSTSEEIISTVAQPRSPVPPWMVSGFPNFVSFTAPLLLLVPVVLLGFRKLLQEAQNRIKVEVSRTQAEKELWDVQRRPRLHRWQRILDGDRESEVAVPGDGQRLEGAESETEEQRKAREEEELRKSYAELEATYMQFLADSGLSRSGYWRGGMPSSSHHDG</sequence>
<protein>
    <recommendedName>
        <fullName evidence="3">LysM domain-containing protein</fullName>
    </recommendedName>
</protein>
<keyword evidence="2" id="KW-0472">Membrane</keyword>
<proteinExistence type="predicted"/>
<keyword evidence="5" id="KW-1185">Reference proteome</keyword>
<dbReference type="PROSITE" id="PS51782">
    <property type="entry name" value="LYSM"/>
    <property type="match status" value="1"/>
</dbReference>
<feature type="region of interest" description="Disordered" evidence="1">
    <location>
        <begin position="224"/>
        <end position="252"/>
    </location>
</feature>
<dbReference type="SUPFAM" id="SSF54106">
    <property type="entry name" value="LysM domain"/>
    <property type="match status" value="1"/>
</dbReference>
<dbReference type="eggNOG" id="ENOG502RXJE">
    <property type="taxonomic scope" value="Eukaryota"/>
</dbReference>
<dbReference type="Pfam" id="PF01476">
    <property type="entry name" value="LysM"/>
    <property type="match status" value="1"/>
</dbReference>
<dbReference type="AlphaFoldDB" id="D8SFI2"/>
<dbReference type="PANTHER" id="PTHR33734:SF22">
    <property type="entry name" value="MEMBRANE-BOUND LYTIC MUREIN TRANSGLYCOSYLASE D"/>
    <property type="match status" value="1"/>
</dbReference>
<evidence type="ECO:0000256" key="2">
    <source>
        <dbReference type="SAM" id="Phobius"/>
    </source>
</evidence>
<keyword evidence="2" id="KW-1133">Transmembrane helix</keyword>
<reference evidence="4 5" key="1">
    <citation type="journal article" date="2011" name="Science">
        <title>The Selaginella genome identifies genetic changes associated with the evolution of vascular plants.</title>
        <authorList>
            <person name="Banks J.A."/>
            <person name="Nishiyama T."/>
            <person name="Hasebe M."/>
            <person name="Bowman J.L."/>
            <person name="Gribskov M."/>
            <person name="dePamphilis C."/>
            <person name="Albert V.A."/>
            <person name="Aono N."/>
            <person name="Aoyama T."/>
            <person name="Ambrose B.A."/>
            <person name="Ashton N.W."/>
            <person name="Axtell M.J."/>
            <person name="Barker E."/>
            <person name="Barker M.S."/>
            <person name="Bennetzen J.L."/>
            <person name="Bonawitz N.D."/>
            <person name="Chapple C."/>
            <person name="Cheng C."/>
            <person name="Correa L.G."/>
            <person name="Dacre M."/>
            <person name="DeBarry J."/>
            <person name="Dreyer I."/>
            <person name="Elias M."/>
            <person name="Engstrom E.M."/>
            <person name="Estelle M."/>
            <person name="Feng L."/>
            <person name="Finet C."/>
            <person name="Floyd S.K."/>
            <person name="Frommer W.B."/>
            <person name="Fujita T."/>
            <person name="Gramzow L."/>
            <person name="Gutensohn M."/>
            <person name="Harholt J."/>
            <person name="Hattori M."/>
            <person name="Heyl A."/>
            <person name="Hirai T."/>
            <person name="Hiwatashi Y."/>
            <person name="Ishikawa M."/>
            <person name="Iwata M."/>
            <person name="Karol K.G."/>
            <person name="Koehler B."/>
            <person name="Kolukisaoglu U."/>
            <person name="Kubo M."/>
            <person name="Kurata T."/>
            <person name="Lalonde S."/>
            <person name="Li K."/>
            <person name="Li Y."/>
            <person name="Litt A."/>
            <person name="Lyons E."/>
            <person name="Manning G."/>
            <person name="Maruyama T."/>
            <person name="Michael T.P."/>
            <person name="Mikami K."/>
            <person name="Miyazaki S."/>
            <person name="Morinaga S."/>
            <person name="Murata T."/>
            <person name="Mueller-Roeber B."/>
            <person name="Nelson D.R."/>
            <person name="Obara M."/>
            <person name="Oguri Y."/>
            <person name="Olmstead R.G."/>
            <person name="Onodera N."/>
            <person name="Petersen B.L."/>
            <person name="Pils B."/>
            <person name="Prigge M."/>
            <person name="Rensing S.A."/>
            <person name="Riano-Pachon D.M."/>
            <person name="Roberts A.W."/>
            <person name="Sato Y."/>
            <person name="Scheller H.V."/>
            <person name="Schulz B."/>
            <person name="Schulz C."/>
            <person name="Shakirov E.V."/>
            <person name="Shibagaki N."/>
            <person name="Shinohara N."/>
            <person name="Shippen D.E."/>
            <person name="Soerensen I."/>
            <person name="Sotooka R."/>
            <person name="Sugimoto N."/>
            <person name="Sugita M."/>
            <person name="Sumikawa N."/>
            <person name="Tanurdzic M."/>
            <person name="Theissen G."/>
            <person name="Ulvskov P."/>
            <person name="Wakazuki S."/>
            <person name="Weng J.K."/>
            <person name="Willats W.W."/>
            <person name="Wipf D."/>
            <person name="Wolf P.G."/>
            <person name="Yang L."/>
            <person name="Zimmer A.D."/>
            <person name="Zhu Q."/>
            <person name="Mitros T."/>
            <person name="Hellsten U."/>
            <person name="Loque D."/>
            <person name="Otillar R."/>
            <person name="Salamov A."/>
            <person name="Schmutz J."/>
            <person name="Shapiro H."/>
            <person name="Lindquist E."/>
            <person name="Lucas S."/>
            <person name="Rokhsar D."/>
            <person name="Grigoriev I.V."/>
        </authorList>
    </citation>
    <scope>NUCLEOTIDE SEQUENCE [LARGE SCALE GENOMIC DNA]</scope>
</reference>
<keyword evidence="2" id="KW-0812">Transmembrane</keyword>
<feature type="transmembrane region" description="Helical" evidence="2">
    <location>
        <begin position="159"/>
        <end position="177"/>
    </location>
</feature>
<gene>
    <name evidence="4" type="ORF">SELMODRAFT_421511</name>
</gene>
<dbReference type="CDD" id="cd00118">
    <property type="entry name" value="LysM"/>
    <property type="match status" value="1"/>
</dbReference>
<dbReference type="InterPro" id="IPR018392">
    <property type="entry name" value="LysM"/>
</dbReference>
<dbReference type="OMA" id="AAHENNS"/>
<evidence type="ECO:0000256" key="1">
    <source>
        <dbReference type="SAM" id="MobiDB-lite"/>
    </source>
</evidence>
<dbReference type="Gramene" id="EFJ16844">
    <property type="protein sequence ID" value="EFJ16844"/>
    <property type="gene ID" value="SELMODRAFT_421511"/>
</dbReference>
<dbReference type="KEGG" id="smo:SELMODRAFT_421511"/>
<evidence type="ECO:0000313" key="5">
    <source>
        <dbReference type="Proteomes" id="UP000001514"/>
    </source>
</evidence>
<evidence type="ECO:0000259" key="3">
    <source>
        <dbReference type="PROSITE" id="PS51782"/>
    </source>
</evidence>
<dbReference type="InParanoid" id="D8SFI2"/>